<keyword evidence="4" id="KW-1185">Reference proteome</keyword>
<evidence type="ECO:0000313" key="3">
    <source>
        <dbReference type="EMBL" id="MBD9698029.1"/>
    </source>
</evidence>
<keyword evidence="2" id="KW-0812">Transmembrane</keyword>
<gene>
    <name evidence="3" type="ORF">IGS67_00755</name>
</gene>
<proteinExistence type="predicted"/>
<dbReference type="Proteomes" id="UP000642107">
    <property type="component" value="Unassembled WGS sequence"/>
</dbReference>
<feature type="compositionally biased region" description="Basic residues" evidence="1">
    <location>
        <begin position="109"/>
        <end position="122"/>
    </location>
</feature>
<organism evidence="3 4">
    <name type="scientific">Flavimobilis rhizosphaerae</name>
    <dbReference type="NCBI Taxonomy" id="2775421"/>
    <lineage>
        <taxon>Bacteria</taxon>
        <taxon>Bacillati</taxon>
        <taxon>Actinomycetota</taxon>
        <taxon>Actinomycetes</taxon>
        <taxon>Micrococcales</taxon>
        <taxon>Jonesiaceae</taxon>
        <taxon>Flavimobilis</taxon>
    </lineage>
</organism>
<sequence>MAVVVGALVGVLAFLAAGGVPRTGVRPVRTTTESTLRAPGSAVDVLLATVAASLRAGTPPAHAWAHAGVLATPDGVPHAGSLALRIDGSAREDPDDEGASDRPDDARAPRPRPGRRRRHGHTAARERRAQVAALVAASRLAARLGAPLADTLEHVGREAVAAETRAARRRAALAGPRATARLLAWLPLLGLLVASLLGGDPVNTVLGGGAGALSVTCGALALAAGHRWIRVLVRQAEHP</sequence>
<evidence type="ECO:0000256" key="1">
    <source>
        <dbReference type="SAM" id="MobiDB-lite"/>
    </source>
</evidence>
<feature type="compositionally biased region" description="Basic and acidic residues" evidence="1">
    <location>
        <begin position="99"/>
        <end position="108"/>
    </location>
</feature>
<reference evidence="3 4" key="1">
    <citation type="submission" date="2020-09" db="EMBL/GenBank/DDBJ databases">
        <title>Flavimobilis rhizosphaerae sp. nov., isolated from rhizosphere soil of Spartina alterniflora.</title>
        <authorList>
            <person name="Hanqin C."/>
        </authorList>
    </citation>
    <scope>NUCLEOTIDE SEQUENCE [LARGE SCALE GENOMIC DNA]</scope>
    <source>
        <strain evidence="3 4">GY 10621</strain>
    </source>
</reference>
<dbReference type="EMBL" id="JACZDF010000001">
    <property type="protein sequence ID" value="MBD9698029.1"/>
    <property type="molecule type" value="Genomic_DNA"/>
</dbReference>
<protein>
    <submittedName>
        <fullName evidence="3">Type II secretion protein F</fullName>
    </submittedName>
</protein>
<evidence type="ECO:0000256" key="2">
    <source>
        <dbReference type="SAM" id="Phobius"/>
    </source>
</evidence>
<feature type="region of interest" description="Disordered" evidence="1">
    <location>
        <begin position="88"/>
        <end position="128"/>
    </location>
</feature>
<evidence type="ECO:0000313" key="4">
    <source>
        <dbReference type="Proteomes" id="UP000642107"/>
    </source>
</evidence>
<comment type="caution">
    <text evidence="3">The sequence shown here is derived from an EMBL/GenBank/DDBJ whole genome shotgun (WGS) entry which is preliminary data.</text>
</comment>
<keyword evidence="2" id="KW-0472">Membrane</keyword>
<keyword evidence="2" id="KW-1133">Transmembrane helix</keyword>
<feature type="transmembrane region" description="Helical" evidence="2">
    <location>
        <begin position="205"/>
        <end position="225"/>
    </location>
</feature>
<feature type="transmembrane region" description="Helical" evidence="2">
    <location>
        <begin position="178"/>
        <end position="199"/>
    </location>
</feature>
<name>A0ABR9DLK8_9MICO</name>
<accession>A0ABR9DLK8</accession>